<dbReference type="Proteomes" id="UP001420932">
    <property type="component" value="Unassembled WGS sequence"/>
</dbReference>
<evidence type="ECO:0000313" key="1">
    <source>
        <dbReference type="EMBL" id="KAK9168391.1"/>
    </source>
</evidence>
<sequence>MSAPSDPQPPKIPKSHKFGLGLVCFSLLRSSFRSSIVSSVFLLRSVLRSSRLSLLFVRFVSPVTAPKSQPPTSLSSPSSALNSLSLVSPSLGLSRLSVLVPVTALCSLSLSALFCLSANPRVPSRLRQRRCPCRRRSPRIYHLSIELNLGLLCNNLEKQSLFMLDDLIKFEILRLRAGIDLLSLNVMEGKICWDLYIEGLAINVDGIFYIEGLQIDLIALCQLQLLLGDQFQCFQHLRSYEFIRLGFGRARSVNLEQSPVTQPRLSATRRTAAHQR</sequence>
<organism evidence="1 2">
    <name type="scientific">Stephania yunnanensis</name>
    <dbReference type="NCBI Taxonomy" id="152371"/>
    <lineage>
        <taxon>Eukaryota</taxon>
        <taxon>Viridiplantae</taxon>
        <taxon>Streptophyta</taxon>
        <taxon>Embryophyta</taxon>
        <taxon>Tracheophyta</taxon>
        <taxon>Spermatophyta</taxon>
        <taxon>Magnoliopsida</taxon>
        <taxon>Ranunculales</taxon>
        <taxon>Menispermaceae</taxon>
        <taxon>Menispermoideae</taxon>
        <taxon>Cissampelideae</taxon>
        <taxon>Stephania</taxon>
    </lineage>
</organism>
<name>A0AAP0LCD9_9MAGN</name>
<gene>
    <name evidence="1" type="ORF">Syun_000531</name>
</gene>
<protein>
    <submittedName>
        <fullName evidence="1">Uncharacterized protein</fullName>
    </submittedName>
</protein>
<proteinExistence type="predicted"/>
<reference evidence="1 2" key="1">
    <citation type="submission" date="2024-01" db="EMBL/GenBank/DDBJ databases">
        <title>Genome assemblies of Stephania.</title>
        <authorList>
            <person name="Yang L."/>
        </authorList>
    </citation>
    <scope>NUCLEOTIDE SEQUENCE [LARGE SCALE GENOMIC DNA]</scope>
    <source>
        <strain evidence="1">YNDBR</strain>
        <tissue evidence="1">Leaf</tissue>
    </source>
</reference>
<evidence type="ECO:0000313" key="2">
    <source>
        <dbReference type="Proteomes" id="UP001420932"/>
    </source>
</evidence>
<keyword evidence="2" id="KW-1185">Reference proteome</keyword>
<comment type="caution">
    <text evidence="1">The sequence shown here is derived from an EMBL/GenBank/DDBJ whole genome shotgun (WGS) entry which is preliminary data.</text>
</comment>
<dbReference type="EMBL" id="JBBNAF010000001">
    <property type="protein sequence ID" value="KAK9168391.1"/>
    <property type="molecule type" value="Genomic_DNA"/>
</dbReference>
<accession>A0AAP0LCD9</accession>
<dbReference type="AlphaFoldDB" id="A0AAP0LCD9"/>